<gene>
    <name evidence="1" type="ORF">DES41_111218</name>
</gene>
<dbReference type="EMBL" id="QPJK01000011">
    <property type="protein sequence ID" value="RCW66260.1"/>
    <property type="molecule type" value="Genomic_DNA"/>
</dbReference>
<keyword evidence="2" id="KW-1185">Reference proteome</keyword>
<accession>A0A368XE86</accession>
<proteinExistence type="predicted"/>
<evidence type="ECO:0000313" key="1">
    <source>
        <dbReference type="EMBL" id="RCW66260.1"/>
    </source>
</evidence>
<sequence length="90" mass="9901">MLVLKEIGIRTAKMEFAQWDPEQKEVTNREAQKVTMRAAHKAAADQKRLAADLLAAINDPRPSLSTQEVLRQFDEEPDDAGPESGVAGKA</sequence>
<organism evidence="1 2">
    <name type="scientific">Pseudorhodoferax soli</name>
    <dbReference type="NCBI Taxonomy" id="545864"/>
    <lineage>
        <taxon>Bacteria</taxon>
        <taxon>Pseudomonadati</taxon>
        <taxon>Pseudomonadota</taxon>
        <taxon>Betaproteobacteria</taxon>
        <taxon>Burkholderiales</taxon>
        <taxon>Comamonadaceae</taxon>
    </lineage>
</organism>
<dbReference type="Proteomes" id="UP000252884">
    <property type="component" value="Unassembled WGS sequence"/>
</dbReference>
<dbReference type="AlphaFoldDB" id="A0A368XE86"/>
<reference evidence="1 2" key="1">
    <citation type="submission" date="2018-07" db="EMBL/GenBank/DDBJ databases">
        <title>Genomic Encyclopedia of Type Strains, Phase IV (KMG-IV): sequencing the most valuable type-strain genomes for metagenomic binning, comparative biology and taxonomic classification.</title>
        <authorList>
            <person name="Goeker M."/>
        </authorList>
    </citation>
    <scope>NUCLEOTIDE SEQUENCE [LARGE SCALE GENOMIC DNA]</scope>
    <source>
        <strain evidence="1 2">DSM 21634</strain>
    </source>
</reference>
<name>A0A368XE86_9BURK</name>
<protein>
    <submittedName>
        <fullName evidence="1">Uncharacterized protein</fullName>
    </submittedName>
</protein>
<evidence type="ECO:0000313" key="2">
    <source>
        <dbReference type="Proteomes" id="UP000252884"/>
    </source>
</evidence>
<comment type="caution">
    <text evidence="1">The sequence shown here is derived from an EMBL/GenBank/DDBJ whole genome shotgun (WGS) entry which is preliminary data.</text>
</comment>